<keyword evidence="22" id="KW-1185">Reference proteome</keyword>
<dbReference type="FunCoup" id="A0A0B2UIX6">
    <property type="interactions" value="212"/>
</dbReference>
<keyword evidence="9" id="KW-0067">ATP-binding</keyword>
<keyword evidence="12" id="KW-0413">Isomerase</keyword>
<dbReference type="EC" id="5.6.2.3" evidence="15"/>
<comment type="similarity">
    <text evidence="2">Belongs to the DEAD box helicase family. DEAH subfamily. DDX11/CHL1 sub-subfamily.</text>
</comment>
<keyword evidence="7" id="KW-0378">Hydrolase</keyword>
<dbReference type="PROSITE" id="PS51193">
    <property type="entry name" value="HELICASE_ATP_BIND_2"/>
    <property type="match status" value="1"/>
</dbReference>
<dbReference type="GO" id="GO:0005634">
    <property type="term" value="C:nucleus"/>
    <property type="evidence" value="ECO:0007669"/>
    <property type="project" value="TreeGrafter"/>
</dbReference>
<dbReference type="SUPFAM" id="SSF52540">
    <property type="entry name" value="P-loop containing nucleoside triphosphate hydrolases"/>
    <property type="match status" value="1"/>
</dbReference>
<evidence type="ECO:0000256" key="3">
    <source>
        <dbReference type="ARBA" id="ARBA00016387"/>
    </source>
</evidence>
<dbReference type="EMBL" id="JOKQ01000009">
    <property type="protein sequence ID" value="KHN69184.1"/>
    <property type="molecule type" value="Genomic_DNA"/>
</dbReference>
<dbReference type="GO" id="GO:0016818">
    <property type="term" value="F:hydrolase activity, acting on acid anhydrides, in phosphorus-containing anhydrides"/>
    <property type="evidence" value="ECO:0007669"/>
    <property type="project" value="InterPro"/>
</dbReference>
<dbReference type="GO" id="GO:0051536">
    <property type="term" value="F:iron-sulfur cluster binding"/>
    <property type="evidence" value="ECO:0007669"/>
    <property type="project" value="UniProtKB-KW"/>
</dbReference>
<dbReference type="OrthoDB" id="267079at2759"/>
<name>A0A0B2UIX6_9MICR</name>
<keyword evidence="8 21" id="KW-0347">Helicase</keyword>
<dbReference type="InterPro" id="IPR027417">
    <property type="entry name" value="P-loop_NTPase"/>
</dbReference>
<protein>
    <recommendedName>
        <fullName evidence="4">ATP-dependent DNA helicase CHL1</fullName>
        <ecNumber evidence="15">5.6.2.3</ecNumber>
    </recommendedName>
    <alternativeName>
        <fullName evidence="3">ATP-dependent DNA helicase chl1</fullName>
    </alternativeName>
    <alternativeName>
        <fullName evidence="14">Chromosome loss protein 1</fullName>
    </alternativeName>
    <alternativeName>
        <fullName evidence="16 17">DNA 5'-3' helicase CHL1</fullName>
    </alternativeName>
</protein>
<keyword evidence="5" id="KW-0479">Metal-binding</keyword>
<accession>A0A0B2UIX6</accession>
<evidence type="ECO:0000256" key="5">
    <source>
        <dbReference type="ARBA" id="ARBA00022723"/>
    </source>
</evidence>
<proteinExistence type="inferred from homology"/>
<dbReference type="Pfam" id="PF06733">
    <property type="entry name" value="DEAD_2"/>
    <property type="match status" value="1"/>
</dbReference>
<dbReference type="InterPro" id="IPR006554">
    <property type="entry name" value="Helicase-like_DEXD_c2"/>
</dbReference>
<evidence type="ECO:0000256" key="10">
    <source>
        <dbReference type="ARBA" id="ARBA00023004"/>
    </source>
</evidence>
<dbReference type="InterPro" id="IPR010614">
    <property type="entry name" value="RAD3-like_helicase_DEAD"/>
</dbReference>
<reference evidence="21 22" key="1">
    <citation type="journal article" date="2014" name="MBio">
        <title>The Ordospora colligata genome; evolution of extreme reduction in microsporidia and host-to-parasite horizontal gene transfer.</title>
        <authorList>
            <person name="Pombert J.-F."/>
            <person name="Haag K.L."/>
            <person name="Beidas S."/>
            <person name="Ebert D."/>
            <person name="Keeling P.J."/>
        </authorList>
    </citation>
    <scope>NUCLEOTIDE SEQUENCE [LARGE SCALE GENOMIC DNA]</scope>
    <source>
        <strain evidence="21 22">OC4</strain>
    </source>
</reference>
<evidence type="ECO:0000256" key="6">
    <source>
        <dbReference type="ARBA" id="ARBA00022741"/>
    </source>
</evidence>
<evidence type="ECO:0000256" key="7">
    <source>
        <dbReference type="ARBA" id="ARBA00022801"/>
    </source>
</evidence>
<dbReference type="GO" id="GO:0005524">
    <property type="term" value="F:ATP binding"/>
    <property type="evidence" value="ECO:0007669"/>
    <property type="project" value="UniProtKB-KW"/>
</dbReference>
<feature type="domain" description="Helicase ATP-binding" evidence="20">
    <location>
        <begin position="1"/>
        <end position="284"/>
    </location>
</feature>
<evidence type="ECO:0000256" key="11">
    <source>
        <dbReference type="ARBA" id="ARBA00023014"/>
    </source>
</evidence>
<dbReference type="GO" id="GO:0046872">
    <property type="term" value="F:metal ion binding"/>
    <property type="evidence" value="ECO:0007669"/>
    <property type="project" value="UniProtKB-KW"/>
</dbReference>
<comment type="catalytic activity">
    <reaction evidence="19">
        <text>ATP + H2O = ADP + phosphate + H(+)</text>
        <dbReference type="Rhea" id="RHEA:13065"/>
        <dbReference type="ChEBI" id="CHEBI:15377"/>
        <dbReference type="ChEBI" id="CHEBI:15378"/>
        <dbReference type="ChEBI" id="CHEBI:30616"/>
        <dbReference type="ChEBI" id="CHEBI:43474"/>
        <dbReference type="ChEBI" id="CHEBI:456216"/>
        <dbReference type="EC" id="5.6.2.3"/>
    </reaction>
</comment>
<evidence type="ECO:0000256" key="12">
    <source>
        <dbReference type="ARBA" id="ARBA00023235"/>
    </source>
</evidence>
<dbReference type="RefSeq" id="XP_014563226.1">
    <property type="nucleotide sequence ID" value="XM_014707740.1"/>
</dbReference>
<dbReference type="VEuPathDB" id="MicrosporidiaDB:M896_091120"/>
<evidence type="ECO:0000256" key="9">
    <source>
        <dbReference type="ARBA" id="ARBA00022840"/>
    </source>
</evidence>
<evidence type="ECO:0000256" key="15">
    <source>
        <dbReference type="ARBA" id="ARBA00044969"/>
    </source>
</evidence>
<dbReference type="PANTHER" id="PTHR11472">
    <property type="entry name" value="DNA REPAIR DEAD HELICASE RAD3/XP-D SUBFAMILY MEMBER"/>
    <property type="match status" value="1"/>
</dbReference>
<dbReference type="GO" id="GO:0034085">
    <property type="term" value="P:establishment of sister chromatid cohesion"/>
    <property type="evidence" value="ECO:0007669"/>
    <property type="project" value="TreeGrafter"/>
</dbReference>
<organism evidence="21 22">
    <name type="scientific">Ordospora colligata OC4</name>
    <dbReference type="NCBI Taxonomy" id="1354746"/>
    <lineage>
        <taxon>Eukaryota</taxon>
        <taxon>Fungi</taxon>
        <taxon>Fungi incertae sedis</taxon>
        <taxon>Microsporidia</taxon>
        <taxon>Ordosporidae</taxon>
        <taxon>Ordospora</taxon>
    </lineage>
</organism>
<evidence type="ECO:0000259" key="20">
    <source>
        <dbReference type="PROSITE" id="PS51193"/>
    </source>
</evidence>
<dbReference type="InterPro" id="IPR006555">
    <property type="entry name" value="ATP-dep_Helicase_C"/>
</dbReference>
<keyword evidence="10" id="KW-0408">Iron</keyword>
<evidence type="ECO:0000256" key="19">
    <source>
        <dbReference type="ARBA" id="ARBA00048954"/>
    </source>
</evidence>
<dbReference type="InParanoid" id="A0A0B2UIX6"/>
<evidence type="ECO:0000256" key="13">
    <source>
        <dbReference type="ARBA" id="ARBA00023306"/>
    </source>
</evidence>
<gene>
    <name evidence="21" type="ORF">M896_091120</name>
</gene>
<evidence type="ECO:0000313" key="21">
    <source>
        <dbReference type="EMBL" id="KHN69184.1"/>
    </source>
</evidence>
<dbReference type="GO" id="GO:0006139">
    <property type="term" value="P:nucleobase-containing compound metabolic process"/>
    <property type="evidence" value="ECO:0007669"/>
    <property type="project" value="InterPro"/>
</dbReference>
<keyword evidence="6" id="KW-0547">Nucleotide-binding</keyword>
<dbReference type="STRING" id="1354746.A0A0B2UIX6"/>
<dbReference type="SMART" id="SM00491">
    <property type="entry name" value="HELICc2"/>
    <property type="match status" value="1"/>
</dbReference>
<sequence length="654" mass="73880">MKQGLELYEEQRQFVKDARSVIDDGGVGVFSSPTGTGKTRSLLVAVSEYVDNIERYGKSTEDVYMDARNRMLEKALLHESSGAKVLYCTRTHKQLMQAIKEAKTIGLECNSVVLGSRRVYCVNPDVNELSSIEMMNEKCKQLISTNGCVFYDGSGNLNGCGAIDIEEMIVMGKKQRFCPYYASKRYSMQCEIVFLPYQLLFTREGRRSVDINVADKVVIVDEAHNICDAVAEMNSACVYFDAILECISVFGVYKQRWPGKSRHSDVANKVNGILVKIAGFRSKYRRLDADEDVALGVSEFLIMAGIEEVNMLEVEEDLMDAGVIKRIEMIKKKAGVYAIEISKLLRLLTMSDVNGRIFYSTRRIRFVPIDPSIYFEGVSGCKALLLAGGTMEPIEQLQRIFGGVNNNNIQKLGNNECEHYLSNNYSAFNSSMKYFSYKSICEDFLPLIVCTGPSGKNMIVNYETRENHECVKDVVQSILNLSNAVREGGIVCFVPSKAYLEVLKHKIGDKIGAKRVFYEYDECVFDLYTHEVRKCSCILLAVVGGGLSEGINFNDELCRMVVVIGVPYPVMNAEMKERALFYGTKHISHVAMKAVNQALGRALRHKNDYAVLVLLDKRYIELSYMISPWIKQKIIKCDFRHALVNAYQFLRKQR</sequence>
<evidence type="ECO:0000313" key="22">
    <source>
        <dbReference type="Proteomes" id="UP000031056"/>
    </source>
</evidence>
<dbReference type="GO" id="GO:0043139">
    <property type="term" value="F:5'-3' DNA helicase activity"/>
    <property type="evidence" value="ECO:0007669"/>
    <property type="project" value="UniProtKB-EC"/>
</dbReference>
<evidence type="ECO:0000256" key="18">
    <source>
        <dbReference type="ARBA" id="ARBA00045702"/>
    </source>
</evidence>
<evidence type="ECO:0000256" key="4">
    <source>
        <dbReference type="ARBA" id="ARBA00017386"/>
    </source>
</evidence>
<dbReference type="SMART" id="SM00488">
    <property type="entry name" value="DEXDc2"/>
    <property type="match status" value="1"/>
</dbReference>
<evidence type="ECO:0000256" key="17">
    <source>
        <dbReference type="ARBA" id="ARBA00045008"/>
    </source>
</evidence>
<dbReference type="InterPro" id="IPR045028">
    <property type="entry name" value="DinG/Rad3-like"/>
</dbReference>
<dbReference type="GO" id="GO:0003677">
    <property type="term" value="F:DNA binding"/>
    <property type="evidence" value="ECO:0007669"/>
    <property type="project" value="InterPro"/>
</dbReference>
<keyword evidence="13" id="KW-0131">Cell cycle</keyword>
<dbReference type="GeneID" id="26262325"/>
<dbReference type="AlphaFoldDB" id="A0A0B2UIX6"/>
<evidence type="ECO:0000256" key="1">
    <source>
        <dbReference type="ARBA" id="ARBA00001966"/>
    </source>
</evidence>
<dbReference type="Proteomes" id="UP000031056">
    <property type="component" value="Unassembled WGS sequence"/>
</dbReference>
<evidence type="ECO:0000256" key="16">
    <source>
        <dbReference type="ARBA" id="ARBA00044998"/>
    </source>
</evidence>
<evidence type="ECO:0000256" key="2">
    <source>
        <dbReference type="ARBA" id="ARBA00008435"/>
    </source>
</evidence>
<dbReference type="Gene3D" id="3.40.50.300">
    <property type="entry name" value="P-loop containing nucleotide triphosphate hydrolases"/>
    <property type="match status" value="2"/>
</dbReference>
<keyword evidence="11" id="KW-0411">Iron-sulfur</keyword>
<comment type="cofactor">
    <cofactor evidence="1">
        <name>[4Fe-4S] cluster</name>
        <dbReference type="ChEBI" id="CHEBI:49883"/>
    </cofactor>
</comment>
<dbReference type="PANTHER" id="PTHR11472:SF41">
    <property type="entry name" value="ATP-DEPENDENT DNA HELICASE DDX11-RELATED"/>
    <property type="match status" value="1"/>
</dbReference>
<evidence type="ECO:0000256" key="14">
    <source>
        <dbReference type="ARBA" id="ARBA00029709"/>
    </source>
</evidence>
<dbReference type="Pfam" id="PF13307">
    <property type="entry name" value="Helicase_C_2"/>
    <property type="match status" value="1"/>
</dbReference>
<dbReference type="HOGENOM" id="CLU_006515_2_1_1"/>
<dbReference type="InterPro" id="IPR014013">
    <property type="entry name" value="Helic_SF1/SF2_ATP-bd_DinG/Rad3"/>
</dbReference>
<comment type="caution">
    <text evidence="21">The sequence shown here is derived from an EMBL/GenBank/DDBJ whole genome shotgun (WGS) entry which is preliminary data.</text>
</comment>
<comment type="function">
    <text evidence="18">ATP-dependent DNA helicase important for chromosome transmission and normal cell cycle progression in G(2)/M. May have a role in changing DNA topology to allow the loading of proteins involved in maintaining sister chromatid cohesion in the vicinity of the centromeres. Has a specific role in chromosome segregation during meiosis II.</text>
</comment>
<evidence type="ECO:0000256" key="8">
    <source>
        <dbReference type="ARBA" id="ARBA00022806"/>
    </source>
</evidence>